<organism evidence="1 2">
    <name type="scientific">Araneus ventricosus</name>
    <name type="common">Orbweaver spider</name>
    <name type="synonym">Epeira ventricosa</name>
    <dbReference type="NCBI Taxonomy" id="182803"/>
    <lineage>
        <taxon>Eukaryota</taxon>
        <taxon>Metazoa</taxon>
        <taxon>Ecdysozoa</taxon>
        <taxon>Arthropoda</taxon>
        <taxon>Chelicerata</taxon>
        <taxon>Arachnida</taxon>
        <taxon>Araneae</taxon>
        <taxon>Araneomorphae</taxon>
        <taxon>Entelegynae</taxon>
        <taxon>Araneoidea</taxon>
        <taxon>Araneidae</taxon>
        <taxon>Araneus</taxon>
    </lineage>
</organism>
<keyword evidence="2" id="KW-1185">Reference proteome</keyword>
<dbReference type="AlphaFoldDB" id="A0A4Y2S3T9"/>
<reference evidence="1 2" key="1">
    <citation type="journal article" date="2019" name="Sci. Rep.">
        <title>Orb-weaving spider Araneus ventricosus genome elucidates the spidroin gene catalogue.</title>
        <authorList>
            <person name="Kono N."/>
            <person name="Nakamura H."/>
            <person name="Ohtoshi R."/>
            <person name="Moran D.A.P."/>
            <person name="Shinohara A."/>
            <person name="Yoshida Y."/>
            <person name="Fujiwara M."/>
            <person name="Mori M."/>
            <person name="Tomita M."/>
            <person name="Arakawa K."/>
        </authorList>
    </citation>
    <scope>NUCLEOTIDE SEQUENCE [LARGE SCALE GENOMIC DNA]</scope>
</reference>
<protein>
    <submittedName>
        <fullName evidence="1">Uncharacterized protein</fullName>
    </submittedName>
</protein>
<dbReference type="Proteomes" id="UP000499080">
    <property type="component" value="Unassembled WGS sequence"/>
</dbReference>
<gene>
    <name evidence="1" type="ORF">AVEN_274465_1</name>
</gene>
<accession>A0A4Y2S3T9</accession>
<dbReference type="EMBL" id="BGPR01019685">
    <property type="protein sequence ID" value="GBN82637.1"/>
    <property type="molecule type" value="Genomic_DNA"/>
</dbReference>
<comment type="caution">
    <text evidence="1">The sequence shown here is derived from an EMBL/GenBank/DDBJ whole genome shotgun (WGS) entry which is preliminary data.</text>
</comment>
<evidence type="ECO:0000313" key="1">
    <source>
        <dbReference type="EMBL" id="GBN82637.1"/>
    </source>
</evidence>
<evidence type="ECO:0000313" key="2">
    <source>
        <dbReference type="Proteomes" id="UP000499080"/>
    </source>
</evidence>
<proteinExistence type="predicted"/>
<name>A0A4Y2S3T9_ARAVE</name>
<sequence length="72" mass="7824">MTPSPVKATTFSVPDPTILGECPRNISEGMVSRSSVSSSYNVVRKFGAYRSEYIVKPQLIDETRCADSVGPL</sequence>